<dbReference type="GO" id="GO:0006123">
    <property type="term" value="P:mitochondrial electron transport, cytochrome c to oxygen"/>
    <property type="evidence" value="ECO:0007669"/>
    <property type="project" value="InterPro"/>
</dbReference>
<dbReference type="OMA" id="DSARRTW"/>
<evidence type="ECO:0000313" key="3">
    <source>
        <dbReference type="Proteomes" id="UP000751190"/>
    </source>
</evidence>
<protein>
    <submittedName>
        <fullName evidence="2">Uncharacterized protein</fullName>
    </submittedName>
</protein>
<dbReference type="Gene3D" id="1.20.5.190">
    <property type="match status" value="1"/>
</dbReference>
<feature type="region of interest" description="Disordered" evidence="1">
    <location>
        <begin position="191"/>
        <end position="279"/>
    </location>
</feature>
<feature type="compositionally biased region" description="Low complexity" evidence="1">
    <location>
        <begin position="215"/>
        <end position="232"/>
    </location>
</feature>
<dbReference type="GO" id="GO:0045277">
    <property type="term" value="C:respiratory chain complex IV"/>
    <property type="evidence" value="ECO:0007669"/>
    <property type="project" value="InterPro"/>
</dbReference>
<name>A0A8J5XZF1_DIALT</name>
<sequence length="858" mass="88083">MATHALVSRVTTEAFDGRVGGAAAGFARRELLELRARLPIDEPTMVRLFQAQPGYALSAASLLTSFAPRTEGERRMLTLLVAKVADVLAPSAVPAALSLATAASSSAAVAATGRAGAHGRGVVDAGQPGFLKLRAQYEAAEYAPASDGSIERQLDSAAQARKQLAADAEARASAHAARRLSVHAARVTERRLAPASAGARAHRPPAHSLGDARGRGPSASRGAADAARASRPSKARADLRHAAERLDGYRHESRTDARELAAARAGRARSGSAPRERSREALPACVPISVHEVRRVLAAAPAGGMLADELKARFELSSAEARRRFAICVHTVATTGHAPAQPVPGGEQAPSGHGDADAAAQGQLVWVRLRAQPLAAGATATAVVDTTGGRRAAAAAAAAATSGAGTGAGAGAASAPPAHAPPPPDAQPSVTPLEATVLRQVLSTAGADGLPIDTLVALLQPRSRAERARISFVISQLALVSVDAHGGPPRVTLRAGVDAGAVAVALGAHDAATGLAARARAVPAPAPAREAPRDLAASAQPRAPSSNATSDEAVPPPPPPPPRPITGAAVEEALGAVGGGMLSLELIRFFAPSGKAERTALSAAIAEVATVALSGDGLTANVVANAHRARWEARERAAARIEAAARARAVRAPRRAAAMALQARARGRAVRARAAAEAAASAHAREARARADAARVDLAAARLQAGVRTVLAARRLREARRAATALQAGARGLAARHDARARRETDSERDTRLQREREAKLRARARRAPADKLARWCGGVDQKDMPTFTTGLPAFMSSMSQSSVVSVSTAAVTVVGISVYTIFKASMAGKVPSTITPEWKRATIKYRAAQVQDPISNP</sequence>
<feature type="compositionally biased region" description="Low complexity" evidence="1">
    <location>
        <begin position="523"/>
        <end position="537"/>
    </location>
</feature>
<dbReference type="Proteomes" id="UP000751190">
    <property type="component" value="Unassembled WGS sequence"/>
</dbReference>
<feature type="compositionally biased region" description="Low complexity" evidence="1">
    <location>
        <begin position="262"/>
        <end position="273"/>
    </location>
</feature>
<feature type="region of interest" description="Disordered" evidence="1">
    <location>
        <begin position="734"/>
        <end position="754"/>
    </location>
</feature>
<feature type="compositionally biased region" description="Basic and acidic residues" evidence="1">
    <location>
        <begin position="735"/>
        <end position="754"/>
    </location>
</feature>
<proteinExistence type="predicted"/>
<feature type="compositionally biased region" description="Basic and acidic residues" evidence="1">
    <location>
        <begin position="235"/>
        <end position="261"/>
    </location>
</feature>
<dbReference type="AlphaFoldDB" id="A0A8J5XZF1"/>
<dbReference type="EMBL" id="JAGTXO010000001">
    <property type="protein sequence ID" value="KAG8470805.1"/>
    <property type="molecule type" value="Genomic_DNA"/>
</dbReference>
<feature type="region of interest" description="Disordered" evidence="1">
    <location>
        <begin position="523"/>
        <end position="567"/>
    </location>
</feature>
<organism evidence="2 3">
    <name type="scientific">Diacronema lutheri</name>
    <name type="common">Unicellular marine alga</name>
    <name type="synonym">Monochrysis lutheri</name>
    <dbReference type="NCBI Taxonomy" id="2081491"/>
    <lineage>
        <taxon>Eukaryota</taxon>
        <taxon>Haptista</taxon>
        <taxon>Haptophyta</taxon>
        <taxon>Pavlovophyceae</taxon>
        <taxon>Pavlovales</taxon>
        <taxon>Pavlovaceae</taxon>
        <taxon>Diacronema</taxon>
    </lineage>
</organism>
<dbReference type="SUPFAM" id="SSF81406">
    <property type="entry name" value="Mitochondrial cytochrome c oxidase subunit IV"/>
    <property type="match status" value="1"/>
</dbReference>
<dbReference type="PROSITE" id="PS50096">
    <property type="entry name" value="IQ"/>
    <property type="match status" value="2"/>
</dbReference>
<dbReference type="OrthoDB" id="10689934at2759"/>
<feature type="region of interest" description="Disordered" evidence="1">
    <location>
        <begin position="405"/>
        <end position="430"/>
    </location>
</feature>
<accession>A0A8J5XZF1</accession>
<feature type="region of interest" description="Disordered" evidence="1">
    <location>
        <begin position="336"/>
        <end position="357"/>
    </location>
</feature>
<comment type="caution">
    <text evidence="2">The sequence shown here is derived from an EMBL/GenBank/DDBJ whole genome shotgun (WGS) entry which is preliminary data.</text>
</comment>
<dbReference type="GO" id="GO:0005739">
    <property type="term" value="C:mitochondrion"/>
    <property type="evidence" value="ECO:0007669"/>
    <property type="project" value="GOC"/>
</dbReference>
<gene>
    <name evidence="2" type="ORF">KFE25_009226</name>
</gene>
<evidence type="ECO:0000256" key="1">
    <source>
        <dbReference type="SAM" id="MobiDB-lite"/>
    </source>
</evidence>
<dbReference type="InterPro" id="IPR036639">
    <property type="entry name" value="Cyt_c_oxidase_su4_sf"/>
</dbReference>
<reference evidence="2" key="1">
    <citation type="submission" date="2021-05" db="EMBL/GenBank/DDBJ databases">
        <title>The genome of the haptophyte Pavlova lutheri (Diacronema luteri, Pavlovales) - a model for lipid biosynthesis in eukaryotic algae.</title>
        <authorList>
            <person name="Hulatt C.J."/>
            <person name="Posewitz M.C."/>
        </authorList>
    </citation>
    <scope>NUCLEOTIDE SEQUENCE</scope>
    <source>
        <strain evidence="2">NIVA-4/92</strain>
    </source>
</reference>
<keyword evidence="3" id="KW-1185">Reference proteome</keyword>
<evidence type="ECO:0000313" key="2">
    <source>
        <dbReference type="EMBL" id="KAG8470805.1"/>
    </source>
</evidence>
<feature type="compositionally biased region" description="Pro residues" evidence="1">
    <location>
        <begin position="554"/>
        <end position="564"/>
    </location>
</feature>